<evidence type="ECO:0000256" key="3">
    <source>
        <dbReference type="ARBA" id="ARBA00022679"/>
    </source>
</evidence>
<evidence type="ECO:0000313" key="8">
    <source>
        <dbReference type="Proteomes" id="UP000008784"/>
    </source>
</evidence>
<evidence type="ECO:0000256" key="5">
    <source>
        <dbReference type="PROSITE-ProRule" id="PRU01016"/>
    </source>
</evidence>
<reference evidence="7 8" key="1">
    <citation type="journal article" date="2011" name="PLoS Pathog.">
        <title>Genomic and proteomic analyses of the fungus Arthrobotrys oligospora provide insights into nematode-trap formation.</title>
        <authorList>
            <person name="Yang J."/>
            <person name="Wang L."/>
            <person name="Ji X."/>
            <person name="Feng Y."/>
            <person name="Li X."/>
            <person name="Zou C."/>
            <person name="Xu J."/>
            <person name="Ren Y."/>
            <person name="Mi Q."/>
            <person name="Wu J."/>
            <person name="Liu S."/>
            <person name="Liu Y."/>
            <person name="Huang X."/>
            <person name="Wang H."/>
            <person name="Niu X."/>
            <person name="Li J."/>
            <person name="Liang L."/>
            <person name="Luo Y."/>
            <person name="Ji K."/>
            <person name="Zhou W."/>
            <person name="Yu Z."/>
            <person name="Li G."/>
            <person name="Liu Y."/>
            <person name="Li L."/>
            <person name="Qiao M."/>
            <person name="Feng L."/>
            <person name="Zhang K.-Q."/>
        </authorList>
    </citation>
    <scope>NUCLEOTIDE SEQUENCE [LARGE SCALE GENOMIC DNA]</scope>
    <source>
        <strain evidence="8">ATCC 24927 / CBS 115.81 / DSM 1491</strain>
    </source>
</reference>
<evidence type="ECO:0000313" key="7">
    <source>
        <dbReference type="EMBL" id="EGX48747.1"/>
    </source>
</evidence>
<feature type="active site" evidence="5">
    <location>
        <position position="416"/>
    </location>
</feature>
<dbReference type="OrthoDB" id="414133at2759"/>
<dbReference type="GO" id="GO:0032259">
    <property type="term" value="P:methylation"/>
    <property type="evidence" value="ECO:0007669"/>
    <property type="project" value="UniProtKB-KW"/>
</dbReference>
<feature type="region of interest" description="Disordered" evidence="6">
    <location>
        <begin position="22"/>
        <end position="45"/>
    </location>
</feature>
<dbReference type="PANTHER" id="PTHR10629:SF52">
    <property type="entry name" value="DNA (CYTOSINE-5)-METHYLTRANSFERASE 1"/>
    <property type="match status" value="1"/>
</dbReference>
<dbReference type="Gene3D" id="3.90.120.10">
    <property type="entry name" value="DNA Methylase, subunit A, domain 2"/>
    <property type="match status" value="1"/>
</dbReference>
<keyword evidence="3 5" id="KW-0808">Transferase</keyword>
<dbReference type="GO" id="GO:0044027">
    <property type="term" value="P:negative regulation of gene expression via chromosomal CpG island methylation"/>
    <property type="evidence" value="ECO:0007669"/>
    <property type="project" value="TreeGrafter"/>
</dbReference>
<dbReference type="InParanoid" id="G1XDK1"/>
<dbReference type="PANTHER" id="PTHR10629">
    <property type="entry name" value="CYTOSINE-SPECIFIC METHYLTRANSFERASE"/>
    <property type="match status" value="1"/>
</dbReference>
<evidence type="ECO:0000256" key="6">
    <source>
        <dbReference type="SAM" id="MobiDB-lite"/>
    </source>
</evidence>
<protein>
    <recommendedName>
        <fullName evidence="1">DNA (cytosine-5-)-methyltransferase</fullName>
        <ecNumber evidence="1">2.1.1.37</ecNumber>
    </recommendedName>
</protein>
<dbReference type="STRING" id="756982.G1XDK1"/>
<sequence>MSAYKRSHNMMIDLTMGHDKISESEEVSNSTCPNRPNTPKRRKGPIQIKDLPRGLIAVTELSIFKEKKAESNELQEIALNIGGCVEIEKGTILEGETKPQTVAYFVRIAKILTCHEGQYVVGKLFKRVRHGYGLFDKIPGEVFWLRDKVTVSVKHIVRVRELVLTNHTELTCGGILPRADCATQKTERWQDGEDSGRLICRRRANLRDNAEDREGSAKHVIGDEGFVRLLEEFEADEAFRYPRKLIKSLWTSEKDEAVAIEKAEIEERAIDLTIPISEESKSCSYTSKKIYKRTTISESHTGEKITFIVRTSKSVKKQNTIASRAPGLQEPVKKHQYTFGDFFCGAGGASCGAKIAGLKIAYGVDKWEDALMSYERNYGKSKAIKADICEFAANPLSVSLPASRLYADVIHLSCPCQFYSPVHTVPGKNDEMNEVASLVVDRLLKVVRPRVVTSEQTFGINSARKFKDHFAIVINQYVRNNYSVRWAVKDATEYGAASARKRLIVIASCPGEPVPNFPPPTSFNPFRMRGGLNSQNLPTTPTIGQVLSTIPANSDNHSFRPYLHPKPSPFRLDQPFNKTITCDGGEGKVHPNGKRPFTPREYATFQTFPVNYMFSRTSDTSIIKQVGNAWPPKFAGAIYRAIVKHLERLDREADGQEIL</sequence>
<dbReference type="PROSITE" id="PS51679">
    <property type="entry name" value="SAM_MT_C5"/>
    <property type="match status" value="1"/>
</dbReference>
<accession>G1XDK1</accession>
<comment type="similarity">
    <text evidence="5">Belongs to the class I-like SAM-binding methyltransferase superfamily. C5-methyltransferase family.</text>
</comment>
<dbReference type="OMA" id="SVRWAVK"/>
<dbReference type="AlphaFoldDB" id="G1XDK1"/>
<dbReference type="GO" id="GO:0003677">
    <property type="term" value="F:DNA binding"/>
    <property type="evidence" value="ECO:0007669"/>
    <property type="project" value="TreeGrafter"/>
</dbReference>
<keyword evidence="8" id="KW-1185">Reference proteome</keyword>
<dbReference type="GO" id="GO:0003886">
    <property type="term" value="F:DNA (cytosine-5-)-methyltransferase activity"/>
    <property type="evidence" value="ECO:0007669"/>
    <property type="project" value="UniProtKB-EC"/>
</dbReference>
<dbReference type="Gene3D" id="3.40.50.150">
    <property type="entry name" value="Vaccinia Virus protein VP39"/>
    <property type="match status" value="1"/>
</dbReference>
<dbReference type="EC" id="2.1.1.37" evidence="1"/>
<organism evidence="7 8">
    <name type="scientific">Arthrobotrys oligospora (strain ATCC 24927 / CBS 115.81 / DSM 1491)</name>
    <name type="common">Nematode-trapping fungus</name>
    <name type="synonym">Didymozoophaga oligospora</name>
    <dbReference type="NCBI Taxonomy" id="756982"/>
    <lineage>
        <taxon>Eukaryota</taxon>
        <taxon>Fungi</taxon>
        <taxon>Dikarya</taxon>
        <taxon>Ascomycota</taxon>
        <taxon>Pezizomycotina</taxon>
        <taxon>Orbiliomycetes</taxon>
        <taxon>Orbiliales</taxon>
        <taxon>Orbiliaceae</taxon>
        <taxon>Orbilia</taxon>
        <taxon>Orbilia oligospora</taxon>
    </lineage>
</organism>
<keyword evidence="2 5" id="KW-0489">Methyltransferase</keyword>
<evidence type="ECO:0000256" key="4">
    <source>
        <dbReference type="ARBA" id="ARBA00022691"/>
    </source>
</evidence>
<dbReference type="InterPro" id="IPR050390">
    <property type="entry name" value="C5-Methyltransferase"/>
</dbReference>
<dbReference type="HOGENOM" id="CLU_012943_2_1_1"/>
<dbReference type="SUPFAM" id="SSF53335">
    <property type="entry name" value="S-adenosyl-L-methionine-dependent methyltransferases"/>
    <property type="match status" value="1"/>
</dbReference>
<evidence type="ECO:0000256" key="2">
    <source>
        <dbReference type="ARBA" id="ARBA00022603"/>
    </source>
</evidence>
<dbReference type="Proteomes" id="UP000008784">
    <property type="component" value="Unassembled WGS sequence"/>
</dbReference>
<dbReference type="InterPro" id="IPR029063">
    <property type="entry name" value="SAM-dependent_MTases_sf"/>
</dbReference>
<gene>
    <name evidence="7" type="ORF">AOL_s00079g386</name>
</gene>
<comment type="caution">
    <text evidence="7">The sequence shown here is derived from an EMBL/GenBank/DDBJ whole genome shotgun (WGS) entry which is preliminary data.</text>
</comment>
<evidence type="ECO:0000256" key="1">
    <source>
        <dbReference type="ARBA" id="ARBA00011975"/>
    </source>
</evidence>
<dbReference type="EMBL" id="ADOT01000139">
    <property type="protein sequence ID" value="EGX48747.1"/>
    <property type="molecule type" value="Genomic_DNA"/>
</dbReference>
<dbReference type="eggNOG" id="ENOG502RYYW">
    <property type="taxonomic scope" value="Eukaryota"/>
</dbReference>
<dbReference type="RefSeq" id="XP_011122563.1">
    <property type="nucleotide sequence ID" value="XM_011124261.1"/>
</dbReference>
<keyword evidence="4 5" id="KW-0949">S-adenosyl-L-methionine</keyword>
<dbReference type="GO" id="GO:0005634">
    <property type="term" value="C:nucleus"/>
    <property type="evidence" value="ECO:0007669"/>
    <property type="project" value="TreeGrafter"/>
</dbReference>
<name>G1XDK1_ARTOA</name>
<proteinExistence type="inferred from homology"/>
<dbReference type="InterPro" id="IPR001525">
    <property type="entry name" value="C5_MeTfrase"/>
</dbReference>
<feature type="compositionally biased region" description="Polar residues" evidence="6">
    <location>
        <begin position="27"/>
        <end position="37"/>
    </location>
</feature>
<dbReference type="Pfam" id="PF00145">
    <property type="entry name" value="DNA_methylase"/>
    <property type="match status" value="2"/>
</dbReference>
<dbReference type="GeneID" id="22893481"/>